<evidence type="ECO:0000256" key="4">
    <source>
        <dbReference type="PIRSR" id="PIRSR601019-1"/>
    </source>
</evidence>
<dbReference type="OrthoDB" id="5817230at2759"/>
<gene>
    <name evidence="5" type="ORF">CPB84DRAFT_1702120</name>
</gene>
<evidence type="ECO:0000313" key="6">
    <source>
        <dbReference type="Proteomes" id="UP000724874"/>
    </source>
</evidence>
<comment type="caution">
    <text evidence="5">The sequence shown here is derived from an EMBL/GenBank/DDBJ whole genome shotgun (WGS) entry which is preliminary data.</text>
</comment>
<dbReference type="InterPro" id="IPR001019">
    <property type="entry name" value="Gprotein_alpha_su"/>
</dbReference>
<evidence type="ECO:0000256" key="1">
    <source>
        <dbReference type="ARBA" id="ARBA00022741"/>
    </source>
</evidence>
<keyword evidence="6" id="KW-1185">Reference proteome</keyword>
<name>A0A9P5P054_GYMJU</name>
<organism evidence="5 6">
    <name type="scientific">Gymnopilus junonius</name>
    <name type="common">Spectacular rustgill mushroom</name>
    <name type="synonym">Gymnopilus spectabilis subsp. junonius</name>
    <dbReference type="NCBI Taxonomy" id="109634"/>
    <lineage>
        <taxon>Eukaryota</taxon>
        <taxon>Fungi</taxon>
        <taxon>Dikarya</taxon>
        <taxon>Basidiomycota</taxon>
        <taxon>Agaricomycotina</taxon>
        <taxon>Agaricomycetes</taxon>
        <taxon>Agaricomycetidae</taxon>
        <taxon>Agaricales</taxon>
        <taxon>Agaricineae</taxon>
        <taxon>Hymenogastraceae</taxon>
        <taxon>Gymnopilus</taxon>
    </lineage>
</organism>
<evidence type="ECO:0000256" key="3">
    <source>
        <dbReference type="ARBA" id="ARBA00023224"/>
    </source>
</evidence>
<evidence type="ECO:0000256" key="2">
    <source>
        <dbReference type="ARBA" id="ARBA00023134"/>
    </source>
</evidence>
<feature type="binding site" evidence="4">
    <location>
        <begin position="21"/>
        <end position="24"/>
    </location>
    <ligand>
        <name>GTP</name>
        <dbReference type="ChEBI" id="CHEBI:37565"/>
    </ligand>
</feature>
<proteinExistence type="predicted"/>
<dbReference type="Gene3D" id="3.40.50.300">
    <property type="entry name" value="P-loop containing nucleotide triphosphate hydrolases"/>
    <property type="match status" value="1"/>
</dbReference>
<dbReference type="AlphaFoldDB" id="A0A9P5P054"/>
<dbReference type="InterPro" id="IPR027417">
    <property type="entry name" value="P-loop_NTPase"/>
</dbReference>
<accession>A0A9P5P054</accession>
<keyword evidence="3" id="KW-0807">Transducer</keyword>
<dbReference type="SUPFAM" id="SSF52540">
    <property type="entry name" value="P-loop containing nucleoside triphosphate hydrolases"/>
    <property type="match status" value="1"/>
</dbReference>
<dbReference type="GO" id="GO:0007186">
    <property type="term" value="P:G protein-coupled receptor signaling pathway"/>
    <property type="evidence" value="ECO:0007669"/>
    <property type="project" value="InterPro"/>
</dbReference>
<evidence type="ECO:0000313" key="5">
    <source>
        <dbReference type="EMBL" id="KAF8910444.1"/>
    </source>
</evidence>
<dbReference type="GO" id="GO:0031683">
    <property type="term" value="F:G-protein beta/gamma-subunit complex binding"/>
    <property type="evidence" value="ECO:0007669"/>
    <property type="project" value="InterPro"/>
</dbReference>
<dbReference type="GO" id="GO:0003924">
    <property type="term" value="F:GTPase activity"/>
    <property type="evidence" value="ECO:0007669"/>
    <property type="project" value="InterPro"/>
</dbReference>
<reference evidence="5" key="1">
    <citation type="submission" date="2020-11" db="EMBL/GenBank/DDBJ databases">
        <authorList>
            <consortium name="DOE Joint Genome Institute"/>
            <person name="Ahrendt S."/>
            <person name="Riley R."/>
            <person name="Andreopoulos W."/>
            <person name="LaButti K."/>
            <person name="Pangilinan J."/>
            <person name="Ruiz-duenas F.J."/>
            <person name="Barrasa J.M."/>
            <person name="Sanchez-Garcia M."/>
            <person name="Camarero S."/>
            <person name="Miyauchi S."/>
            <person name="Serrano A."/>
            <person name="Linde D."/>
            <person name="Babiker R."/>
            <person name="Drula E."/>
            <person name="Ayuso-Fernandez I."/>
            <person name="Pacheco R."/>
            <person name="Padilla G."/>
            <person name="Ferreira P."/>
            <person name="Barriuso J."/>
            <person name="Kellner H."/>
            <person name="Castanera R."/>
            <person name="Alfaro M."/>
            <person name="Ramirez L."/>
            <person name="Pisabarro A.G."/>
            <person name="Kuo A."/>
            <person name="Tritt A."/>
            <person name="Lipzen A."/>
            <person name="He G."/>
            <person name="Yan M."/>
            <person name="Ng V."/>
            <person name="Cullen D."/>
            <person name="Martin F."/>
            <person name="Rosso M.-N."/>
            <person name="Henrissat B."/>
            <person name="Hibbett D."/>
            <person name="Martinez A.T."/>
            <person name="Grigoriev I.V."/>
        </authorList>
    </citation>
    <scope>NUCLEOTIDE SEQUENCE</scope>
    <source>
        <strain evidence="5">AH 44721</strain>
    </source>
</reference>
<dbReference type="GO" id="GO:0005525">
    <property type="term" value="F:GTP binding"/>
    <property type="evidence" value="ECO:0007669"/>
    <property type="project" value="UniProtKB-KW"/>
</dbReference>
<protein>
    <submittedName>
        <fullName evidence="5">G-protein alpha subunit-domain-containing protein</fullName>
    </submittedName>
</protein>
<sequence length="136" mass="15110">MWESLCTSALLKNTPMILILNKIDVLKQKLESGIRFKSFISSYSGRRNDAFAIKNFLLFEKFGRYSDPFLHSPDYAYPMSMIGADLVFKVLVSISLGFSSTSARATKAHVASATNWTHKHYAGTNGLAYSSTASIQ</sequence>
<keyword evidence="2 4" id="KW-0342">GTP-binding</keyword>
<dbReference type="EMBL" id="JADNYJ010000006">
    <property type="protein sequence ID" value="KAF8910444.1"/>
    <property type="molecule type" value="Genomic_DNA"/>
</dbReference>
<keyword evidence="1 4" id="KW-0547">Nucleotide-binding</keyword>
<dbReference type="Proteomes" id="UP000724874">
    <property type="component" value="Unassembled WGS sequence"/>
</dbReference>
<dbReference type="Pfam" id="PF00503">
    <property type="entry name" value="G-alpha"/>
    <property type="match status" value="1"/>
</dbReference>